<dbReference type="Pfam" id="PF12833">
    <property type="entry name" value="HTH_18"/>
    <property type="match status" value="1"/>
</dbReference>
<dbReference type="GO" id="GO:0003700">
    <property type="term" value="F:DNA-binding transcription factor activity"/>
    <property type="evidence" value="ECO:0007669"/>
    <property type="project" value="InterPro"/>
</dbReference>
<dbReference type="OrthoDB" id="2515823at2"/>
<dbReference type="SUPFAM" id="SSF46689">
    <property type="entry name" value="Homeodomain-like"/>
    <property type="match status" value="1"/>
</dbReference>
<evidence type="ECO:0000313" key="7">
    <source>
        <dbReference type="Proteomes" id="UP000029518"/>
    </source>
</evidence>
<dbReference type="HOGENOM" id="CLU_019175_1_0_9"/>
<evidence type="ECO:0000313" key="6">
    <source>
        <dbReference type="EMBL" id="AIQ60078.1"/>
    </source>
</evidence>
<sequence length="791" mass="89916">MKKPRIKWLGSRSVLLTWTLSYMAVLLLPVILSSIVYFQSSKMLADEIHLANNSLLKQLRENMDKQLEAVNRLNFELNWNTKFRELVDQHKYSIFPEDYMYDLYDATKDMSLYQSAYAETGLFYIYLASRDTILLPGVYRNTRFAYAEHNASGTLSYEAWLDILRQNKFKGYVPMNRTTENGVSVKALAYVSTYDYEDGKPSGANVIMIDNNKILSSLMNIEAFSKGHVLITDSDNQVLVSSSNTDLPAQLPFGKLTGDSGMFIWEFGGERYEVFSIQSAESDLRYISMIPSEVYWQKAELVRRLTLLSIMASLLGGGGLTYIFLRKNYNPIRRIVHAFSSKTALREKGSNEFLFIQQAVDSTLSELDHMLLEMKRQSYSLRSNYILRLLKGRQDDELPLAEALAAFDIQLLSGDCAVLLFYLEDLDVFLERVQGKTAAQKLQLLHFIVNNVVEELVSVKHRGYMAETDDAMPCLVSLSPASPDEHNSDLLQVARSAQEFLAQTYNIYLTVSVSRVHHGIRQLQQAYQEALDAMEYKLVMGKQEILSYEEIERNITRPDTDSGYFYPLQLEQQLINYVKVGDFQSAVTALDDILQLNLSNHPVKIPLARCLMLDLVGTLIKSIGELGPAQDNILLQNPKRIDRLSSAETLAEMQEQLKSMLKEACEYAGARRLQNVQENRNRALNDLISGVTAFIDGHFTDPGLNVSMLGQHFDLKPTYLSKLFKEQSGEALLDTINKQRIGWAKQLIQEQRLTVNEAAEKSGFNDVGTFIRTFKKIEGITPGKYKEVTED</sequence>
<feature type="transmembrane region" description="Helical" evidence="4">
    <location>
        <begin position="20"/>
        <end position="38"/>
    </location>
</feature>
<dbReference type="AlphaFoldDB" id="A0A089LLM7"/>
<feature type="transmembrane region" description="Helical" evidence="4">
    <location>
        <begin position="305"/>
        <end position="325"/>
    </location>
</feature>
<dbReference type="Gene3D" id="1.10.10.60">
    <property type="entry name" value="Homeodomain-like"/>
    <property type="match status" value="2"/>
</dbReference>
<dbReference type="EMBL" id="CP009285">
    <property type="protein sequence ID" value="AIQ60078.1"/>
    <property type="molecule type" value="Genomic_DNA"/>
</dbReference>
<gene>
    <name evidence="6" type="ORF">PBOR_26350</name>
</gene>
<dbReference type="PANTHER" id="PTHR43280">
    <property type="entry name" value="ARAC-FAMILY TRANSCRIPTIONAL REGULATOR"/>
    <property type="match status" value="1"/>
</dbReference>
<dbReference type="InterPro" id="IPR018060">
    <property type="entry name" value="HTH_AraC"/>
</dbReference>
<name>A0A089LLM7_PAEBO</name>
<dbReference type="SMART" id="SM00342">
    <property type="entry name" value="HTH_ARAC"/>
    <property type="match status" value="1"/>
</dbReference>
<keyword evidence="4" id="KW-0472">Membrane</keyword>
<dbReference type="PROSITE" id="PS01124">
    <property type="entry name" value="HTH_ARAC_FAMILY_2"/>
    <property type="match status" value="1"/>
</dbReference>
<proteinExistence type="predicted"/>
<accession>A0A089LLM7</accession>
<dbReference type="Proteomes" id="UP000029518">
    <property type="component" value="Chromosome"/>
</dbReference>
<dbReference type="KEGG" id="pbd:PBOR_26350"/>
<dbReference type="PROSITE" id="PS00041">
    <property type="entry name" value="HTH_ARAC_FAMILY_1"/>
    <property type="match status" value="1"/>
</dbReference>
<dbReference type="Pfam" id="PF17853">
    <property type="entry name" value="GGDEF_2"/>
    <property type="match status" value="1"/>
</dbReference>
<evidence type="ECO:0000256" key="1">
    <source>
        <dbReference type="ARBA" id="ARBA00023015"/>
    </source>
</evidence>
<evidence type="ECO:0000256" key="2">
    <source>
        <dbReference type="ARBA" id="ARBA00023125"/>
    </source>
</evidence>
<evidence type="ECO:0000259" key="5">
    <source>
        <dbReference type="PROSITE" id="PS01124"/>
    </source>
</evidence>
<dbReference type="PANTHER" id="PTHR43280:SF10">
    <property type="entry name" value="REGULATORY PROTEIN POCR"/>
    <property type="match status" value="1"/>
</dbReference>
<keyword evidence="1" id="KW-0805">Transcription regulation</keyword>
<dbReference type="RefSeq" id="WP_042216473.1">
    <property type="nucleotide sequence ID" value="NZ_CP009285.1"/>
</dbReference>
<evidence type="ECO:0000256" key="3">
    <source>
        <dbReference type="ARBA" id="ARBA00023163"/>
    </source>
</evidence>
<dbReference type="GO" id="GO:0043565">
    <property type="term" value="F:sequence-specific DNA binding"/>
    <property type="evidence" value="ECO:0007669"/>
    <property type="project" value="InterPro"/>
</dbReference>
<keyword evidence="4" id="KW-1133">Transmembrane helix</keyword>
<keyword evidence="4" id="KW-0812">Transmembrane</keyword>
<keyword evidence="3" id="KW-0804">Transcription</keyword>
<feature type="domain" description="HTH araC/xylS-type" evidence="5">
    <location>
        <begin position="689"/>
        <end position="788"/>
    </location>
</feature>
<organism evidence="6 7">
    <name type="scientific">Paenibacillus borealis</name>
    <dbReference type="NCBI Taxonomy" id="160799"/>
    <lineage>
        <taxon>Bacteria</taxon>
        <taxon>Bacillati</taxon>
        <taxon>Bacillota</taxon>
        <taxon>Bacilli</taxon>
        <taxon>Bacillales</taxon>
        <taxon>Paenibacillaceae</taxon>
        <taxon>Paenibacillus</taxon>
    </lineage>
</organism>
<evidence type="ECO:0000256" key="4">
    <source>
        <dbReference type="SAM" id="Phobius"/>
    </source>
</evidence>
<reference evidence="6" key="1">
    <citation type="submission" date="2014-08" db="EMBL/GenBank/DDBJ databases">
        <title>Comparative genomics of the Paenibacillus odorifer group.</title>
        <authorList>
            <person name="den Bakker H.C."/>
            <person name="Tsai Y.-C.Y.-C."/>
            <person name="Martin N."/>
            <person name="Korlach J."/>
            <person name="Wiedmann M."/>
        </authorList>
    </citation>
    <scope>NUCLEOTIDE SEQUENCE [LARGE SCALE GENOMIC DNA]</scope>
    <source>
        <strain evidence="6">DSM 13188</strain>
    </source>
</reference>
<keyword evidence="2" id="KW-0238">DNA-binding</keyword>
<dbReference type="InterPro" id="IPR018062">
    <property type="entry name" value="HTH_AraC-typ_CS"/>
</dbReference>
<keyword evidence="7" id="KW-1185">Reference proteome</keyword>
<dbReference type="InterPro" id="IPR009057">
    <property type="entry name" value="Homeodomain-like_sf"/>
</dbReference>
<protein>
    <recommendedName>
        <fullName evidence="5">HTH araC/xylS-type domain-containing protein</fullName>
    </recommendedName>
</protein>
<dbReference type="InterPro" id="IPR041522">
    <property type="entry name" value="CdaR_GGDEF"/>
</dbReference>